<name>A0A173R879_9FIRM</name>
<feature type="compositionally biased region" description="Polar residues" evidence="1">
    <location>
        <begin position="127"/>
        <end position="137"/>
    </location>
</feature>
<dbReference type="AlphaFoldDB" id="A0A173R879"/>
<proteinExistence type="predicted"/>
<accession>A0A173R879</accession>
<gene>
    <name evidence="2" type="ORF">ERS852580_00313</name>
</gene>
<feature type="region of interest" description="Disordered" evidence="1">
    <location>
        <begin position="105"/>
        <end position="176"/>
    </location>
</feature>
<dbReference type="OrthoDB" id="1821976at2"/>
<sequence>MAWIQIHQQLKDHRKVLAAADELDIEPAHMLGLLISFWLWAIDNAPDGSLAGISDRMIARAAQWDKDPEEFVAALTSASLLDATEDGVLEIHDWSEYTGKLIEQRENEKNRSRARRAAAKSNDRRTTAGQSADASKTNQKKTAGRVDQTRVDQSRPENKGDTPIPPATEKQPSAQERRFAEFWTAYPKKVGKKAAQKSWEKAKPDAELFEKIMQAVATAKTSEQWLREGGRFIPNPSTWINQGRWDDEPLPPAGSGSYQQRPGGNCGKPDTMDVLAGIIADEEGGFEI</sequence>
<dbReference type="EMBL" id="CYXM01000001">
    <property type="protein sequence ID" value="CUM73608.1"/>
    <property type="molecule type" value="Genomic_DNA"/>
</dbReference>
<organism evidence="2 3">
    <name type="scientific">Agathobacter rectalis</name>
    <dbReference type="NCBI Taxonomy" id="39491"/>
    <lineage>
        <taxon>Bacteria</taxon>
        <taxon>Bacillati</taxon>
        <taxon>Bacillota</taxon>
        <taxon>Clostridia</taxon>
        <taxon>Lachnospirales</taxon>
        <taxon>Lachnospiraceae</taxon>
        <taxon>Agathobacter</taxon>
    </lineage>
</organism>
<evidence type="ECO:0000256" key="1">
    <source>
        <dbReference type="SAM" id="MobiDB-lite"/>
    </source>
</evidence>
<reference evidence="2 3" key="1">
    <citation type="submission" date="2015-09" db="EMBL/GenBank/DDBJ databases">
        <authorList>
            <consortium name="Pathogen Informatics"/>
        </authorList>
    </citation>
    <scope>NUCLEOTIDE SEQUENCE [LARGE SCALE GENOMIC DNA]</scope>
    <source>
        <strain evidence="2 3">2789STDY5834968</strain>
    </source>
</reference>
<feature type="region of interest" description="Disordered" evidence="1">
    <location>
        <begin position="248"/>
        <end position="272"/>
    </location>
</feature>
<dbReference type="RefSeq" id="WP_055236896.1">
    <property type="nucleotide sequence ID" value="NZ_CYXM01000001.1"/>
</dbReference>
<protein>
    <submittedName>
        <fullName evidence="2">Uncharacterized protein</fullName>
    </submittedName>
</protein>
<evidence type="ECO:0000313" key="2">
    <source>
        <dbReference type="EMBL" id="CUM73608.1"/>
    </source>
</evidence>
<feature type="compositionally biased region" description="Basic and acidic residues" evidence="1">
    <location>
        <begin position="147"/>
        <end position="160"/>
    </location>
</feature>
<evidence type="ECO:0000313" key="3">
    <source>
        <dbReference type="Proteomes" id="UP000095673"/>
    </source>
</evidence>
<dbReference type="Proteomes" id="UP000095673">
    <property type="component" value="Unassembled WGS sequence"/>
</dbReference>